<feature type="transmembrane region" description="Helical" evidence="2">
    <location>
        <begin position="86"/>
        <end position="107"/>
    </location>
</feature>
<organism evidence="3 4">
    <name type="scientific">Streptomyces ochraceiscleroticus</name>
    <dbReference type="NCBI Taxonomy" id="47761"/>
    <lineage>
        <taxon>Bacteria</taxon>
        <taxon>Bacillati</taxon>
        <taxon>Actinomycetota</taxon>
        <taxon>Actinomycetes</taxon>
        <taxon>Kitasatosporales</taxon>
        <taxon>Streptomycetaceae</taxon>
        <taxon>Streptomyces</taxon>
    </lineage>
</organism>
<feature type="transmembrane region" description="Helical" evidence="2">
    <location>
        <begin position="296"/>
        <end position="317"/>
    </location>
</feature>
<feature type="compositionally biased region" description="Basic and acidic residues" evidence="1">
    <location>
        <begin position="531"/>
        <end position="543"/>
    </location>
</feature>
<reference evidence="4" key="1">
    <citation type="journal article" date="2019" name="Int. J. Syst. Evol. Microbiol.">
        <title>The Global Catalogue of Microorganisms (GCM) 10K type strain sequencing project: providing services to taxonomists for standard genome sequencing and annotation.</title>
        <authorList>
            <consortium name="The Broad Institute Genomics Platform"/>
            <consortium name="The Broad Institute Genome Sequencing Center for Infectious Disease"/>
            <person name="Wu L."/>
            <person name="Ma J."/>
        </authorList>
    </citation>
    <scope>NUCLEOTIDE SEQUENCE [LARGE SCALE GENOMIC DNA]</scope>
    <source>
        <strain evidence="4">CGMCC 1.15180</strain>
    </source>
</reference>
<comment type="caution">
    <text evidence="3">The sequence shown here is derived from an EMBL/GenBank/DDBJ whole genome shotgun (WGS) entry which is preliminary data.</text>
</comment>
<dbReference type="PRINTS" id="PR01217">
    <property type="entry name" value="PRICHEXTENSN"/>
</dbReference>
<evidence type="ECO:0000256" key="2">
    <source>
        <dbReference type="SAM" id="Phobius"/>
    </source>
</evidence>
<dbReference type="NCBIfam" id="NF038391">
    <property type="entry name" value="streptophobe"/>
    <property type="match status" value="1"/>
</dbReference>
<dbReference type="InterPro" id="IPR047724">
    <property type="entry name" value="Streptophobe"/>
</dbReference>
<evidence type="ECO:0000256" key="1">
    <source>
        <dbReference type="SAM" id="MobiDB-lite"/>
    </source>
</evidence>
<accession>A0ABW1MN97</accession>
<dbReference type="EMBL" id="JBHSPX010000005">
    <property type="protein sequence ID" value="MFC6064437.1"/>
    <property type="molecule type" value="Genomic_DNA"/>
</dbReference>
<evidence type="ECO:0000313" key="4">
    <source>
        <dbReference type="Proteomes" id="UP001596139"/>
    </source>
</evidence>
<dbReference type="RefSeq" id="WP_031064652.1">
    <property type="nucleotide sequence ID" value="NZ_JBHSPX010000005.1"/>
</dbReference>
<feature type="transmembrane region" description="Helical" evidence="2">
    <location>
        <begin position="355"/>
        <end position="374"/>
    </location>
</feature>
<keyword evidence="2" id="KW-0472">Membrane</keyword>
<feature type="transmembrane region" description="Helical" evidence="2">
    <location>
        <begin position="44"/>
        <end position="65"/>
    </location>
</feature>
<keyword evidence="4" id="KW-1185">Reference proteome</keyword>
<name>A0ABW1MN97_9ACTN</name>
<feature type="transmembrane region" description="Helical" evidence="2">
    <location>
        <begin position="119"/>
        <end position="140"/>
    </location>
</feature>
<proteinExistence type="predicted"/>
<feature type="transmembrane region" description="Helical" evidence="2">
    <location>
        <begin position="218"/>
        <end position="241"/>
    </location>
</feature>
<keyword evidence="2" id="KW-1133">Transmembrane helix</keyword>
<feature type="transmembrane region" description="Helical" evidence="2">
    <location>
        <begin position="12"/>
        <end position="38"/>
    </location>
</feature>
<gene>
    <name evidence="3" type="ORF">ACFP4F_18055</name>
</gene>
<feature type="compositionally biased region" description="Pro residues" evidence="1">
    <location>
        <begin position="514"/>
        <end position="525"/>
    </location>
</feature>
<evidence type="ECO:0000313" key="3">
    <source>
        <dbReference type="EMBL" id="MFC6064437.1"/>
    </source>
</evidence>
<keyword evidence="2" id="KW-0812">Transmembrane</keyword>
<feature type="region of interest" description="Disordered" evidence="1">
    <location>
        <begin position="467"/>
        <end position="594"/>
    </location>
</feature>
<feature type="compositionally biased region" description="Pro residues" evidence="1">
    <location>
        <begin position="579"/>
        <end position="594"/>
    </location>
</feature>
<feature type="transmembrane region" description="Helical" evidence="2">
    <location>
        <begin position="386"/>
        <end position="411"/>
    </location>
</feature>
<sequence length="594" mass="58786">MSATATPHTGPGAVLLSAVVTVCCAFLAMAGVAALGLHLLGADAYGSLGPMTAAVMVLAVGGSVTPRGDVSAFGMSGLTAETAIDIVPLGVGLTGAVVLGALFLRSLRAVPGGGTAGGLAARAATVAALFTALVGGLTWAGHDSVTIPGRALIPGPGSGDGGPLDRLPDLPGLGDLPDLGDLPGLGDLSDPGRELPGLGLPDGLADLADARLRIDFEVAAWPSLVAGAVWVLAVLLIALAASRRTPLPRALAGAGRAVRPAASALTQVLGLAVLLGLAAGVYGVTSGGQPRRALGAALLGAPNGVWLALPLGLFVPWHGSASGALLPALPAPLRELLGGGGARPVTLQRVAEQTGWAWLAVLVAAVLMLLAGVLTAARTAREASGVLAYAGGCALRLGALTALAVPLLVWLTEVTADVRLAFLDISVHGAGLDLRGSPGAGLLLGALWGAAAGLAGALLAVGTGLAGRSAGGPPVPVHGPAADGPGYGSPEPPGPYTPSTPYRRPNPDTNPYMRTPPPRSGPPRVTPAQEPPREGPPRNEPPRKPPPHGSDTASAPTVSGKPLPRPARPRPRPRRDSDQPPPEPPPPGRPGAGR</sequence>
<feature type="transmembrane region" description="Helical" evidence="2">
    <location>
        <begin position="261"/>
        <end position="284"/>
    </location>
</feature>
<protein>
    <submittedName>
        <fullName evidence="3">Streptophobe family protein</fullName>
    </submittedName>
</protein>
<feature type="transmembrane region" description="Helical" evidence="2">
    <location>
        <begin position="440"/>
        <end position="461"/>
    </location>
</feature>
<dbReference type="Proteomes" id="UP001596139">
    <property type="component" value="Unassembled WGS sequence"/>
</dbReference>